<reference evidence="1" key="1">
    <citation type="journal article" date="2022" name="bioRxiv">
        <title>Deciphering the potential niche of two novel black yeast fungi from a biological soil crust based on their genomes, phenotypes, and melanin regulation.</title>
        <authorList>
            <consortium name="DOE Joint Genome Institute"/>
            <person name="Carr E.C."/>
            <person name="Barton Q."/>
            <person name="Grambo S."/>
            <person name="Sullivan M."/>
            <person name="Renfro C.M."/>
            <person name="Kuo A."/>
            <person name="Pangilinan J."/>
            <person name="Lipzen A."/>
            <person name="Keymanesh K."/>
            <person name="Savage E."/>
            <person name="Barry K."/>
            <person name="Grigoriev I.V."/>
            <person name="Riekhof W.R."/>
            <person name="Harris S.S."/>
        </authorList>
    </citation>
    <scope>NUCLEOTIDE SEQUENCE</scope>
    <source>
        <strain evidence="1">JF 03-4F</strain>
    </source>
</reference>
<evidence type="ECO:0000313" key="1">
    <source>
        <dbReference type="EMBL" id="KAI1608654.1"/>
    </source>
</evidence>
<keyword evidence="2" id="KW-1185">Reference proteome</keyword>
<sequence>MKAPAGPLSITLCTAQQAAYIHSALPTSRVWQWETSPNRNAFPVYRQSTEAKLKLGYCLRNAGYHKPRSETTSVTTSLTPDRSTVGSMSTVGSTLMLSAPGLLQLVGLNDEPMQSSSERAFISGSGSGSAALMAMVGSMSRDGSTLTLSAPGLLQFVGLKDEPRQRSPPTSGTGRARIVLDAKKTRRRLLKCILKGRCVVPLCVTLGECRASDWV</sequence>
<dbReference type="EMBL" id="MU404362">
    <property type="protein sequence ID" value="KAI1608654.1"/>
    <property type="molecule type" value="Genomic_DNA"/>
</dbReference>
<comment type="caution">
    <text evidence="1">The sequence shown here is derived from an EMBL/GenBank/DDBJ whole genome shotgun (WGS) entry which is preliminary data.</text>
</comment>
<dbReference type="Proteomes" id="UP001203852">
    <property type="component" value="Unassembled WGS sequence"/>
</dbReference>
<organism evidence="1 2">
    <name type="scientific">Exophiala viscosa</name>
    <dbReference type="NCBI Taxonomy" id="2486360"/>
    <lineage>
        <taxon>Eukaryota</taxon>
        <taxon>Fungi</taxon>
        <taxon>Dikarya</taxon>
        <taxon>Ascomycota</taxon>
        <taxon>Pezizomycotina</taxon>
        <taxon>Eurotiomycetes</taxon>
        <taxon>Chaetothyriomycetidae</taxon>
        <taxon>Chaetothyriales</taxon>
        <taxon>Herpotrichiellaceae</taxon>
        <taxon>Exophiala</taxon>
    </lineage>
</organism>
<proteinExistence type="predicted"/>
<gene>
    <name evidence="1" type="ORF">EDD36DRAFT_447475</name>
</gene>
<name>A0AAN6DLH0_9EURO</name>
<accession>A0AAN6DLH0</accession>
<protein>
    <submittedName>
        <fullName evidence="1">Uncharacterized protein</fullName>
    </submittedName>
</protein>
<dbReference type="AlphaFoldDB" id="A0AAN6DLH0"/>
<evidence type="ECO:0000313" key="2">
    <source>
        <dbReference type="Proteomes" id="UP001203852"/>
    </source>
</evidence>